<dbReference type="AlphaFoldDB" id="A0A0F0CPW1"/>
<gene>
    <name evidence="1" type="ORF">OMAG_002570</name>
</gene>
<keyword evidence="2" id="KW-1185">Reference proteome</keyword>
<evidence type="ECO:0000313" key="1">
    <source>
        <dbReference type="EMBL" id="KJJ83561.1"/>
    </source>
</evidence>
<protein>
    <submittedName>
        <fullName evidence="1">Protein containing DUF1641</fullName>
    </submittedName>
</protein>
<dbReference type="InterPro" id="IPR012440">
    <property type="entry name" value="DUF1641"/>
</dbReference>
<organism evidence="1 2">
    <name type="scientific">Candidatus Omnitrophus magneticus</name>
    <dbReference type="NCBI Taxonomy" id="1609969"/>
    <lineage>
        <taxon>Bacteria</taxon>
        <taxon>Pseudomonadati</taxon>
        <taxon>Candidatus Omnitrophota</taxon>
        <taxon>Candidatus Omnitrophus</taxon>
    </lineage>
</organism>
<comment type="caution">
    <text evidence="1">The sequence shown here is derived from an EMBL/GenBank/DDBJ whole genome shotgun (WGS) entry which is preliminary data.</text>
</comment>
<dbReference type="Pfam" id="PF07849">
    <property type="entry name" value="DUF1641"/>
    <property type="match status" value="1"/>
</dbReference>
<proteinExistence type="predicted"/>
<name>A0A0F0CPW1_9BACT</name>
<dbReference type="Proteomes" id="UP000033428">
    <property type="component" value="Unassembled WGS sequence"/>
</dbReference>
<evidence type="ECO:0000313" key="2">
    <source>
        <dbReference type="Proteomes" id="UP000033428"/>
    </source>
</evidence>
<dbReference type="EMBL" id="JYNY01000538">
    <property type="protein sequence ID" value="KJJ83561.1"/>
    <property type="molecule type" value="Genomic_DNA"/>
</dbReference>
<accession>A0A0F0CPW1</accession>
<sequence>MPGVERITKELNETINDLRTRYERDETLQLIKKVGDNIPVFIELLDLMKYFKGMIEDVAPAADKIPHEIGNTINELRLRYERDETLTLIKKVGDHIPTFIEMLDLMSAFKGMVEDVMPTTDKIVHELTPTINMLRETFEKDELLELLKRTGDNMGAFNKLLDFLEKFHKSGDLDYALETLMTKETEYMLRGMEKCAVVTMKELMEKPLKPGFKTLFSAMRNPEVQKGFVLMTTFAKNMPQCMLDTAVAAKEELSKEEVCTEKTMGDGTV</sequence>
<reference evidence="1 2" key="1">
    <citation type="submission" date="2015-02" db="EMBL/GenBank/DDBJ databases">
        <title>Single-cell genomics of uncultivated deep-branching MTB reveals a conserved set of magnetosome genes.</title>
        <authorList>
            <person name="Kolinko S."/>
            <person name="Richter M."/>
            <person name="Glockner F.O."/>
            <person name="Brachmann A."/>
            <person name="Schuler D."/>
        </authorList>
    </citation>
    <scope>NUCLEOTIDE SEQUENCE [LARGE SCALE GENOMIC DNA]</scope>
    <source>
        <strain evidence="1">SKK-01</strain>
    </source>
</reference>